<comment type="caution">
    <text evidence="2">The sequence shown here is derived from an EMBL/GenBank/DDBJ whole genome shotgun (WGS) entry which is preliminary data.</text>
</comment>
<dbReference type="Gene3D" id="3.90.320.10">
    <property type="match status" value="1"/>
</dbReference>
<gene>
    <name evidence="2" type="ORF">PR048_016558</name>
</gene>
<feature type="region of interest" description="Disordered" evidence="1">
    <location>
        <begin position="57"/>
        <end position="79"/>
    </location>
</feature>
<dbReference type="EMBL" id="JARBHB010000005">
    <property type="protein sequence ID" value="KAJ8884700.1"/>
    <property type="molecule type" value="Genomic_DNA"/>
</dbReference>
<dbReference type="InterPro" id="IPR011335">
    <property type="entry name" value="Restrct_endonuc-II-like"/>
</dbReference>
<organism evidence="2 3">
    <name type="scientific">Dryococelus australis</name>
    <dbReference type="NCBI Taxonomy" id="614101"/>
    <lineage>
        <taxon>Eukaryota</taxon>
        <taxon>Metazoa</taxon>
        <taxon>Ecdysozoa</taxon>
        <taxon>Arthropoda</taxon>
        <taxon>Hexapoda</taxon>
        <taxon>Insecta</taxon>
        <taxon>Pterygota</taxon>
        <taxon>Neoptera</taxon>
        <taxon>Polyneoptera</taxon>
        <taxon>Phasmatodea</taxon>
        <taxon>Verophasmatodea</taxon>
        <taxon>Anareolatae</taxon>
        <taxon>Phasmatidae</taxon>
        <taxon>Eurycanthinae</taxon>
        <taxon>Dryococelus</taxon>
    </lineage>
</organism>
<dbReference type="InterPro" id="IPR011604">
    <property type="entry name" value="PDDEXK-like_dom_sf"/>
</dbReference>
<dbReference type="SUPFAM" id="SSF52980">
    <property type="entry name" value="Restriction endonuclease-like"/>
    <property type="match status" value="1"/>
</dbReference>
<reference evidence="2 3" key="1">
    <citation type="submission" date="2023-02" db="EMBL/GenBank/DDBJ databases">
        <title>LHISI_Scaffold_Assembly.</title>
        <authorList>
            <person name="Stuart O.P."/>
            <person name="Cleave R."/>
            <person name="Magrath M.J.L."/>
            <person name="Mikheyev A.S."/>
        </authorList>
    </citation>
    <scope>NUCLEOTIDE SEQUENCE [LARGE SCALE GENOMIC DNA]</scope>
    <source>
        <strain evidence="2">Daus_M_001</strain>
        <tissue evidence="2">Leg muscle</tissue>
    </source>
</reference>
<keyword evidence="3" id="KW-1185">Reference proteome</keyword>
<sequence length="79" mass="8805">MCGLANEPFAIAQLHKQVEKETEPAGLFADRDLPWLAATIVGQVGDYALIEVKNPINLKKPHSPTSTQRDDIRTLHTQR</sequence>
<protein>
    <submittedName>
        <fullName evidence="2">Uncharacterized protein</fullName>
    </submittedName>
</protein>
<accession>A0ABQ9HK25</accession>
<evidence type="ECO:0000256" key="1">
    <source>
        <dbReference type="SAM" id="MobiDB-lite"/>
    </source>
</evidence>
<evidence type="ECO:0000313" key="2">
    <source>
        <dbReference type="EMBL" id="KAJ8884700.1"/>
    </source>
</evidence>
<dbReference type="Proteomes" id="UP001159363">
    <property type="component" value="Chromosome 4"/>
</dbReference>
<evidence type="ECO:0000313" key="3">
    <source>
        <dbReference type="Proteomes" id="UP001159363"/>
    </source>
</evidence>
<feature type="compositionally biased region" description="Basic and acidic residues" evidence="1">
    <location>
        <begin position="68"/>
        <end position="79"/>
    </location>
</feature>
<name>A0ABQ9HK25_9NEOP</name>
<proteinExistence type="predicted"/>